<evidence type="ECO:0000313" key="1">
    <source>
        <dbReference type="EMBL" id="MDU0370788.1"/>
    </source>
</evidence>
<organism evidence="1 2">
    <name type="scientific">Hymenobacter endophyticus</name>
    <dbReference type="NCBI Taxonomy" id="3076335"/>
    <lineage>
        <taxon>Bacteria</taxon>
        <taxon>Pseudomonadati</taxon>
        <taxon>Bacteroidota</taxon>
        <taxon>Cytophagia</taxon>
        <taxon>Cytophagales</taxon>
        <taxon>Hymenobacteraceae</taxon>
        <taxon>Hymenobacter</taxon>
    </lineage>
</organism>
<accession>A0ABU3THD8</accession>
<dbReference type="EMBL" id="JAWDJT010000005">
    <property type="protein sequence ID" value="MDU0370788.1"/>
    <property type="molecule type" value="Genomic_DNA"/>
</dbReference>
<name>A0ABU3THD8_9BACT</name>
<keyword evidence="2" id="KW-1185">Reference proteome</keyword>
<protein>
    <submittedName>
        <fullName evidence="1">SGNH/GDSL hydrolase family protein</fullName>
    </submittedName>
</protein>
<reference evidence="1 2" key="1">
    <citation type="submission" date="2023-10" db="EMBL/GenBank/DDBJ databases">
        <title>Hymenobacter endophyticus sp. nov., an isolate from the leaf tissues of wheat.</title>
        <authorList>
            <person name="Dai Y."/>
        </authorList>
    </citation>
    <scope>NUCLEOTIDE SEQUENCE [LARGE SCALE GENOMIC DNA]</scope>
    <source>
        <strain evidence="1 2">ZK17L-C2</strain>
    </source>
</reference>
<dbReference type="PROSITE" id="PS51257">
    <property type="entry name" value="PROKAR_LIPOPROTEIN"/>
    <property type="match status" value="1"/>
</dbReference>
<dbReference type="RefSeq" id="WP_315998266.1">
    <property type="nucleotide sequence ID" value="NZ_JAWDJT010000005.1"/>
</dbReference>
<sequence>MFSSKKTWSAAALMGLGLAACQPELDAPRADRGSADFTSYVAIGNSLTAGFQSGGLANFGITTSYPAILAQQFAKVGGGEFVSPTFAPERADGSGYLKFYGITTAGSPIILSPGQSTTATLAGQTTPQTFTNNAADYKLAFTGNRLPLPTPATGALELTPFNTVQPNNLGVPGISVLSADRTASAVPQVAALAQGYGLLNNYYQRLLPAADRGTTDYTTFISRKNATFFTCWLGNNDVLTYATNGAVAVASNPFSNLTDTTSFGRGYRNIVRTISKTGTVKGVVANIPNVTNVPYFTAVAVPTIIAGIKANPNLPNAAAASLYITTGTGTVREATANDLLVLPSSAVIGSASTTPGNPLPVGVGYSATQANPLPSQFVLDAAEVTAIQTRTTQLNNIIAKTARQYNVGLADMNSFFSTVALGGIAINGTANNASFIRGNLFSLDGVHPTSRGYAVIANEFIKVINSTYGASVPQVNPIDYNALLLP</sequence>
<keyword evidence="1" id="KW-0378">Hydrolase</keyword>
<dbReference type="Proteomes" id="UP001250698">
    <property type="component" value="Unassembled WGS sequence"/>
</dbReference>
<proteinExistence type="predicted"/>
<dbReference type="SUPFAM" id="SSF52266">
    <property type="entry name" value="SGNH hydrolase"/>
    <property type="match status" value="1"/>
</dbReference>
<comment type="caution">
    <text evidence="1">The sequence shown here is derived from an EMBL/GenBank/DDBJ whole genome shotgun (WGS) entry which is preliminary data.</text>
</comment>
<dbReference type="Pfam" id="PF00657">
    <property type="entry name" value="Lipase_GDSL"/>
    <property type="match status" value="1"/>
</dbReference>
<evidence type="ECO:0000313" key="2">
    <source>
        <dbReference type="Proteomes" id="UP001250698"/>
    </source>
</evidence>
<gene>
    <name evidence="1" type="ORF">ROI90_10315</name>
</gene>
<dbReference type="InterPro" id="IPR036514">
    <property type="entry name" value="SGNH_hydro_sf"/>
</dbReference>
<dbReference type="InterPro" id="IPR001087">
    <property type="entry name" value="GDSL"/>
</dbReference>
<dbReference type="Gene3D" id="3.40.50.1110">
    <property type="entry name" value="SGNH hydrolase"/>
    <property type="match status" value="1"/>
</dbReference>
<dbReference type="GO" id="GO:0016787">
    <property type="term" value="F:hydrolase activity"/>
    <property type="evidence" value="ECO:0007669"/>
    <property type="project" value="UniProtKB-KW"/>
</dbReference>